<name>A0A7W3YDL7_9GAMM</name>
<protein>
    <submittedName>
        <fullName evidence="2">Uncharacterized protein</fullName>
    </submittedName>
</protein>
<evidence type="ECO:0000313" key="3">
    <source>
        <dbReference type="Proteomes" id="UP000552587"/>
    </source>
</evidence>
<evidence type="ECO:0000313" key="2">
    <source>
        <dbReference type="EMBL" id="MBB1087286.1"/>
    </source>
</evidence>
<evidence type="ECO:0000256" key="1">
    <source>
        <dbReference type="SAM" id="SignalP"/>
    </source>
</evidence>
<keyword evidence="1" id="KW-0732">Signal</keyword>
<sequence length="247" mass="26530">MSSSINNKKARGSIRKGKAPAAIVALLVAMGMGQAHAGEWSGSVTLTSDYLFRGITQTNEEPALQGGIEYATDGGFYVGGWGSSISWLSDSDPDISSQVELDGYLGFRGDFGDSGFGWDVGAIYYWYPGDYPSGFNSADTTEVYFGLGWSFLSAKYSYAVTDLFGIPDSDGSSALDLGASWEFVPSWTFDAAVGKQWVENVDGGDYAYWKLGVGKAFENGFDIAVAYNDEDLIGPDATWTFALTKSF</sequence>
<keyword evidence="3" id="KW-1185">Reference proteome</keyword>
<dbReference type="SUPFAM" id="SSF56935">
    <property type="entry name" value="Porins"/>
    <property type="match status" value="1"/>
</dbReference>
<accession>A0A7W3YDL7</accession>
<feature type="chain" id="PRO_5030942712" evidence="1">
    <location>
        <begin position="38"/>
        <end position="247"/>
    </location>
</feature>
<dbReference type="Proteomes" id="UP000552587">
    <property type="component" value="Unassembled WGS sequence"/>
</dbReference>
<dbReference type="InterPro" id="IPR010239">
    <property type="entry name" value="CHP02001"/>
</dbReference>
<dbReference type="RefSeq" id="WP_182668056.1">
    <property type="nucleotide sequence ID" value="NZ_JACHTE010000001.1"/>
</dbReference>
<organism evidence="2 3">
    <name type="scientific">Marilutibacter penaei</name>
    <dbReference type="NCBI Taxonomy" id="2759900"/>
    <lineage>
        <taxon>Bacteria</taxon>
        <taxon>Pseudomonadati</taxon>
        <taxon>Pseudomonadota</taxon>
        <taxon>Gammaproteobacteria</taxon>
        <taxon>Lysobacterales</taxon>
        <taxon>Lysobacteraceae</taxon>
        <taxon>Marilutibacter</taxon>
    </lineage>
</organism>
<comment type="caution">
    <text evidence="2">The sequence shown here is derived from an EMBL/GenBank/DDBJ whole genome shotgun (WGS) entry which is preliminary data.</text>
</comment>
<gene>
    <name evidence="2" type="ORF">H4F99_02150</name>
</gene>
<dbReference type="NCBIfam" id="TIGR02001">
    <property type="entry name" value="gcw_chp"/>
    <property type="match status" value="1"/>
</dbReference>
<dbReference type="EMBL" id="JACHTE010000001">
    <property type="protein sequence ID" value="MBB1087286.1"/>
    <property type="molecule type" value="Genomic_DNA"/>
</dbReference>
<dbReference type="Pfam" id="PF09694">
    <property type="entry name" value="Gcw_chp"/>
    <property type="match status" value="1"/>
</dbReference>
<dbReference type="AlphaFoldDB" id="A0A7W3YDL7"/>
<proteinExistence type="predicted"/>
<reference evidence="2 3" key="1">
    <citation type="submission" date="2020-07" db="EMBL/GenBank/DDBJ databases">
        <authorList>
            <person name="Xu S."/>
            <person name="Li A."/>
        </authorList>
    </citation>
    <scope>NUCLEOTIDE SEQUENCE [LARGE SCALE GENOMIC DNA]</scope>
    <source>
        <strain evidence="2 3">SG-8</strain>
    </source>
</reference>
<feature type="signal peptide" evidence="1">
    <location>
        <begin position="1"/>
        <end position="37"/>
    </location>
</feature>